<dbReference type="Proteomes" id="UP000092993">
    <property type="component" value="Unassembled WGS sequence"/>
</dbReference>
<dbReference type="EMBL" id="LUGG01000002">
    <property type="protein sequence ID" value="OBZ77768.1"/>
    <property type="molecule type" value="Genomic_DNA"/>
</dbReference>
<organism evidence="2 3">
    <name type="scientific">Grifola frondosa</name>
    <name type="common">Maitake</name>
    <name type="synonym">Polyporus frondosus</name>
    <dbReference type="NCBI Taxonomy" id="5627"/>
    <lineage>
        <taxon>Eukaryota</taxon>
        <taxon>Fungi</taxon>
        <taxon>Dikarya</taxon>
        <taxon>Basidiomycota</taxon>
        <taxon>Agaricomycotina</taxon>
        <taxon>Agaricomycetes</taxon>
        <taxon>Polyporales</taxon>
        <taxon>Grifolaceae</taxon>
        <taxon>Grifola</taxon>
    </lineage>
</organism>
<gene>
    <name evidence="2" type="ORF">A0H81_02553</name>
</gene>
<proteinExistence type="predicted"/>
<evidence type="ECO:0000256" key="1">
    <source>
        <dbReference type="SAM" id="MobiDB-lite"/>
    </source>
</evidence>
<reference evidence="2 3" key="1">
    <citation type="submission" date="2016-03" db="EMBL/GenBank/DDBJ databases">
        <title>Whole genome sequencing of Grifola frondosa 9006-11.</title>
        <authorList>
            <person name="Min B."/>
            <person name="Park H."/>
            <person name="Kim J.-G."/>
            <person name="Cho H."/>
            <person name="Oh Y.-L."/>
            <person name="Kong W.-S."/>
            <person name="Choi I.-G."/>
        </authorList>
    </citation>
    <scope>NUCLEOTIDE SEQUENCE [LARGE SCALE GENOMIC DNA]</scope>
    <source>
        <strain evidence="2 3">9006-11</strain>
    </source>
</reference>
<comment type="caution">
    <text evidence="2">The sequence shown here is derived from an EMBL/GenBank/DDBJ whole genome shotgun (WGS) entry which is preliminary data.</text>
</comment>
<feature type="compositionally biased region" description="Basic and acidic residues" evidence="1">
    <location>
        <begin position="1"/>
        <end position="12"/>
    </location>
</feature>
<evidence type="ECO:0000313" key="2">
    <source>
        <dbReference type="EMBL" id="OBZ77768.1"/>
    </source>
</evidence>
<evidence type="ECO:0000313" key="3">
    <source>
        <dbReference type="Proteomes" id="UP000092993"/>
    </source>
</evidence>
<feature type="region of interest" description="Disordered" evidence="1">
    <location>
        <begin position="1"/>
        <end position="80"/>
    </location>
</feature>
<sequence>MARTLPKDEQRLRALQSTSCDRRSYNERRTCNADHHDGELSGGAPPHKSEPNTPYTSDDMLGCDRRVPSTPRTPPHASPAFPCAVKTRFGPLLGTRLTPLGIWSAQQALFSVMWVRTRRAWASTNTRCCASLLR</sequence>
<accession>A0A1C7MLR9</accession>
<dbReference type="AlphaFoldDB" id="A0A1C7MLR9"/>
<protein>
    <submittedName>
        <fullName evidence="2">Uncharacterized protein</fullName>
    </submittedName>
</protein>
<keyword evidence="3" id="KW-1185">Reference proteome</keyword>
<feature type="compositionally biased region" description="Basic and acidic residues" evidence="1">
    <location>
        <begin position="20"/>
        <end position="39"/>
    </location>
</feature>
<name>A0A1C7MLR9_GRIFR</name>